<accession>A0ABT9YMG5</accession>
<dbReference type="Gene3D" id="3.30.70.270">
    <property type="match status" value="1"/>
</dbReference>
<evidence type="ECO:0000313" key="2">
    <source>
        <dbReference type="EMBL" id="MDQ0209076.1"/>
    </source>
</evidence>
<feature type="region of interest" description="Disordered" evidence="1">
    <location>
        <begin position="332"/>
        <end position="358"/>
    </location>
</feature>
<evidence type="ECO:0000313" key="3">
    <source>
        <dbReference type="Proteomes" id="UP001225034"/>
    </source>
</evidence>
<proteinExistence type="predicted"/>
<comment type="caution">
    <text evidence="2">The sequence shown here is derived from an EMBL/GenBank/DDBJ whole genome shotgun (WGS) entry which is preliminary data.</text>
</comment>
<keyword evidence="3" id="KW-1185">Reference proteome</keyword>
<dbReference type="InterPro" id="IPR043128">
    <property type="entry name" value="Rev_trsase/Diguanyl_cyclase"/>
</dbReference>
<dbReference type="InterPro" id="IPR036390">
    <property type="entry name" value="WH_DNA-bd_sf"/>
</dbReference>
<dbReference type="RefSeq" id="WP_306985657.1">
    <property type="nucleotide sequence ID" value="NZ_JAUSUA010000008.1"/>
</dbReference>
<gene>
    <name evidence="2" type="ORF">J2S05_003911</name>
</gene>
<sequence>MKIKIGTVGPEDSVELLMEEVKKYEEFEAVPFCYKQTNELKELISKDQTEIAYWLFSGQAPYDVAVSNQLVDSRNAVYPPLYGASLLGRLVQGQYQEGKLFQSVSLDTIQEKELDEVKQAFLPPELTIHTLFYPGYKPAEEIIAFHKELYKQKQIDAAFTCIREVYSELKKQGIPCYRVTPTKLSIQQALKYIKERAQSQLYKKAQIAIVAIEIRNYNEKKDTSSYSMKRKYQELDLKRWLLHYAEKVGGSYMQIGDGTFFIYTTRGELEWHGDKLWFQFMKDAEAQTTLQTNVVVGYGRTALEAEGNARSALKEAQDKTNSVIIYVDEDKRRTEHQPNEQSLSYDTRRIGQDGSTETSLSPAIINKVQSLSRHYGQDLVTAQDISNWLNSSLRNANRILAKLEEMNLATQTGGEQSGQRGRPRRVYRLEIQ</sequence>
<organism evidence="2 3">
    <name type="scientific">Alkalicoccobacillus murimartini</name>
    <dbReference type="NCBI Taxonomy" id="171685"/>
    <lineage>
        <taxon>Bacteria</taxon>
        <taxon>Bacillati</taxon>
        <taxon>Bacillota</taxon>
        <taxon>Bacilli</taxon>
        <taxon>Bacillales</taxon>
        <taxon>Bacillaceae</taxon>
        <taxon>Alkalicoccobacillus</taxon>
    </lineage>
</organism>
<dbReference type="Proteomes" id="UP001225034">
    <property type="component" value="Unassembled WGS sequence"/>
</dbReference>
<reference evidence="2 3" key="1">
    <citation type="submission" date="2023-07" db="EMBL/GenBank/DDBJ databases">
        <title>Genomic Encyclopedia of Type Strains, Phase IV (KMG-IV): sequencing the most valuable type-strain genomes for metagenomic binning, comparative biology and taxonomic classification.</title>
        <authorList>
            <person name="Goeker M."/>
        </authorList>
    </citation>
    <scope>NUCLEOTIDE SEQUENCE [LARGE SCALE GENOMIC DNA]</scope>
    <source>
        <strain evidence="2 3">DSM 19154</strain>
    </source>
</reference>
<dbReference type="EMBL" id="JAUSUA010000008">
    <property type="protein sequence ID" value="MDQ0209076.1"/>
    <property type="molecule type" value="Genomic_DNA"/>
</dbReference>
<protein>
    <recommendedName>
        <fullName evidence="4">Transcriptional regulator</fullName>
    </recommendedName>
</protein>
<name>A0ABT9YMG5_9BACI</name>
<dbReference type="SUPFAM" id="SSF46785">
    <property type="entry name" value="Winged helix' DNA-binding domain"/>
    <property type="match status" value="1"/>
</dbReference>
<evidence type="ECO:0008006" key="4">
    <source>
        <dbReference type="Google" id="ProtNLM"/>
    </source>
</evidence>
<evidence type="ECO:0000256" key="1">
    <source>
        <dbReference type="SAM" id="MobiDB-lite"/>
    </source>
</evidence>